<organism evidence="10">
    <name type="scientific">marine metagenome</name>
    <dbReference type="NCBI Taxonomy" id="408172"/>
    <lineage>
        <taxon>unclassified sequences</taxon>
        <taxon>metagenomes</taxon>
        <taxon>ecological metagenomes</taxon>
    </lineage>
</organism>
<dbReference type="GO" id="GO:0005886">
    <property type="term" value="C:plasma membrane"/>
    <property type="evidence" value="ECO:0007669"/>
    <property type="project" value="UniProtKB-SubCell"/>
</dbReference>
<gene>
    <name evidence="10" type="ORF">METZ01_LOCUS209335</name>
</gene>
<evidence type="ECO:0000256" key="4">
    <source>
        <dbReference type="ARBA" id="ARBA00022519"/>
    </source>
</evidence>
<keyword evidence="2" id="KW-0813">Transport</keyword>
<feature type="non-terminal residue" evidence="10">
    <location>
        <position position="111"/>
    </location>
</feature>
<dbReference type="InterPro" id="IPR055348">
    <property type="entry name" value="DctQ"/>
</dbReference>
<proteinExistence type="predicted"/>
<reference evidence="10" key="1">
    <citation type="submission" date="2018-05" db="EMBL/GenBank/DDBJ databases">
        <authorList>
            <person name="Lanie J.A."/>
            <person name="Ng W.-L."/>
            <person name="Kazmierczak K.M."/>
            <person name="Andrzejewski T.M."/>
            <person name="Davidsen T.M."/>
            <person name="Wayne K.J."/>
            <person name="Tettelin H."/>
            <person name="Glass J.I."/>
            <person name="Rusch D."/>
            <person name="Podicherti R."/>
            <person name="Tsui H.-C.T."/>
            <person name="Winkler M.E."/>
        </authorList>
    </citation>
    <scope>NUCLEOTIDE SEQUENCE</scope>
</reference>
<dbReference type="Pfam" id="PF04290">
    <property type="entry name" value="DctQ"/>
    <property type="match status" value="1"/>
</dbReference>
<evidence type="ECO:0000256" key="7">
    <source>
        <dbReference type="ARBA" id="ARBA00023136"/>
    </source>
</evidence>
<evidence type="ECO:0000256" key="3">
    <source>
        <dbReference type="ARBA" id="ARBA00022475"/>
    </source>
</evidence>
<evidence type="ECO:0000259" key="9">
    <source>
        <dbReference type="Pfam" id="PF04290"/>
    </source>
</evidence>
<feature type="domain" description="Tripartite ATP-independent periplasmic transporters DctQ component" evidence="9">
    <location>
        <begin position="25"/>
        <end position="108"/>
    </location>
</feature>
<dbReference type="EMBL" id="UINC01047334">
    <property type="protein sequence ID" value="SVB56481.1"/>
    <property type="molecule type" value="Genomic_DNA"/>
</dbReference>
<keyword evidence="7 8" id="KW-0472">Membrane</keyword>
<evidence type="ECO:0000256" key="5">
    <source>
        <dbReference type="ARBA" id="ARBA00022692"/>
    </source>
</evidence>
<evidence type="ECO:0000256" key="2">
    <source>
        <dbReference type="ARBA" id="ARBA00022448"/>
    </source>
</evidence>
<dbReference type="PANTHER" id="PTHR35011:SF2">
    <property type="entry name" value="2,3-DIKETO-L-GULONATE TRAP TRANSPORTER SMALL PERMEASE PROTEIN YIAM"/>
    <property type="match status" value="1"/>
</dbReference>
<dbReference type="GO" id="GO:0015740">
    <property type="term" value="P:C4-dicarboxylate transport"/>
    <property type="evidence" value="ECO:0007669"/>
    <property type="project" value="TreeGrafter"/>
</dbReference>
<keyword evidence="6 8" id="KW-1133">Transmembrane helix</keyword>
<evidence type="ECO:0000313" key="10">
    <source>
        <dbReference type="EMBL" id="SVB56481.1"/>
    </source>
</evidence>
<dbReference type="PANTHER" id="PTHR35011">
    <property type="entry name" value="2,3-DIKETO-L-GULONATE TRAP TRANSPORTER SMALL PERMEASE PROTEIN YIAM"/>
    <property type="match status" value="1"/>
</dbReference>
<keyword evidence="5 8" id="KW-0812">Transmembrane</keyword>
<feature type="transmembrane region" description="Helical" evidence="8">
    <location>
        <begin position="86"/>
        <end position="108"/>
    </location>
</feature>
<name>A0A382F2X6_9ZZZZ</name>
<evidence type="ECO:0000256" key="1">
    <source>
        <dbReference type="ARBA" id="ARBA00004429"/>
    </source>
</evidence>
<keyword evidence="3" id="KW-1003">Cell membrane</keyword>
<protein>
    <recommendedName>
        <fullName evidence="9">Tripartite ATP-independent periplasmic transporters DctQ component domain-containing protein</fullName>
    </recommendedName>
</protein>
<sequence>MLRIIKILDENFERWLMFGFYTHVVAIVFIEVLRRFVFSYSSIWGEETARYAFIYLVWLGAAAAIKDRSHIRIDIIFDVVSEKFKPYLYIFGEFATLFFASIALYYSAEGV</sequence>
<feature type="transmembrane region" description="Helical" evidence="8">
    <location>
        <begin position="48"/>
        <end position="65"/>
    </location>
</feature>
<comment type="subcellular location">
    <subcellularLocation>
        <location evidence="1">Cell inner membrane</location>
        <topology evidence="1">Multi-pass membrane protein</topology>
    </subcellularLocation>
</comment>
<dbReference type="InterPro" id="IPR007387">
    <property type="entry name" value="TRAP_DctQ"/>
</dbReference>
<keyword evidence="4" id="KW-0997">Cell inner membrane</keyword>
<dbReference type="AlphaFoldDB" id="A0A382F2X6"/>
<feature type="transmembrane region" description="Helical" evidence="8">
    <location>
        <begin position="12"/>
        <end position="33"/>
    </location>
</feature>
<dbReference type="GO" id="GO:0022857">
    <property type="term" value="F:transmembrane transporter activity"/>
    <property type="evidence" value="ECO:0007669"/>
    <property type="project" value="TreeGrafter"/>
</dbReference>
<evidence type="ECO:0000256" key="8">
    <source>
        <dbReference type="SAM" id="Phobius"/>
    </source>
</evidence>
<evidence type="ECO:0000256" key="6">
    <source>
        <dbReference type="ARBA" id="ARBA00022989"/>
    </source>
</evidence>
<accession>A0A382F2X6</accession>